<evidence type="ECO:0000256" key="4">
    <source>
        <dbReference type="ARBA" id="ARBA00022598"/>
    </source>
</evidence>
<evidence type="ECO:0000256" key="6">
    <source>
        <dbReference type="ARBA" id="ARBA00022840"/>
    </source>
</evidence>
<feature type="binding site" evidence="12">
    <location>
        <position position="278"/>
    </location>
    <ligand>
        <name>Mg(2+)</name>
        <dbReference type="ChEBI" id="CHEBI:18420"/>
        <label>2</label>
    </ligand>
</feature>
<dbReference type="InterPro" id="IPR011761">
    <property type="entry name" value="ATP-grasp"/>
</dbReference>
<name>A0A1F5G9V0_9BACT</name>
<keyword evidence="12" id="KW-0479">Metal-binding</keyword>
<dbReference type="GO" id="GO:0008716">
    <property type="term" value="F:D-alanine-D-alanine ligase activity"/>
    <property type="evidence" value="ECO:0007669"/>
    <property type="project" value="UniProtKB-UniRule"/>
</dbReference>
<dbReference type="PIRSF" id="PIRSF039102">
    <property type="entry name" value="Ddl/VanB"/>
    <property type="match status" value="1"/>
</dbReference>
<dbReference type="PROSITE" id="PS00843">
    <property type="entry name" value="DALA_DALA_LIGASE_1"/>
    <property type="match status" value="1"/>
</dbReference>
<protein>
    <recommendedName>
        <fullName evidence="10">D-alanine--D-alanine ligase</fullName>
        <ecNumber evidence="10">6.3.2.4</ecNumber>
    </recommendedName>
    <alternativeName>
        <fullName evidence="10">D-Ala-D-Ala ligase</fullName>
    </alternativeName>
    <alternativeName>
        <fullName evidence="10">D-alanylalanine synthetase</fullName>
    </alternativeName>
</protein>
<feature type="active site" evidence="11">
    <location>
        <position position="154"/>
    </location>
</feature>
<keyword evidence="6 13" id="KW-0067">ATP-binding</keyword>
<dbReference type="EC" id="6.3.2.4" evidence="10"/>
<evidence type="ECO:0000313" key="15">
    <source>
        <dbReference type="EMBL" id="OGD88619.1"/>
    </source>
</evidence>
<evidence type="ECO:0000256" key="10">
    <source>
        <dbReference type="HAMAP-Rule" id="MF_00047"/>
    </source>
</evidence>
<dbReference type="InterPro" id="IPR016185">
    <property type="entry name" value="PreATP-grasp_dom_sf"/>
</dbReference>
<dbReference type="SUPFAM" id="SSF52440">
    <property type="entry name" value="PreATP-grasp domain"/>
    <property type="match status" value="1"/>
</dbReference>
<keyword evidence="4 10" id="KW-0436">Ligase</keyword>
<dbReference type="GO" id="GO:0046872">
    <property type="term" value="F:metal ion binding"/>
    <property type="evidence" value="ECO:0007669"/>
    <property type="project" value="UniProtKB-KW"/>
</dbReference>
<organism evidence="15 16">
    <name type="scientific">Candidatus Curtissbacteria bacterium RIFCSPHIGHO2_02_FULL_40_16b</name>
    <dbReference type="NCBI Taxonomy" id="1797714"/>
    <lineage>
        <taxon>Bacteria</taxon>
        <taxon>Candidatus Curtissiibacteriota</taxon>
    </lineage>
</organism>
<feature type="binding site" evidence="12">
    <location>
        <position position="276"/>
    </location>
    <ligand>
        <name>Mg(2+)</name>
        <dbReference type="ChEBI" id="CHEBI:18420"/>
        <label>1</label>
    </ligand>
</feature>
<evidence type="ECO:0000256" key="1">
    <source>
        <dbReference type="ARBA" id="ARBA00004496"/>
    </source>
</evidence>
<dbReference type="GO" id="GO:0071555">
    <property type="term" value="P:cell wall organization"/>
    <property type="evidence" value="ECO:0007669"/>
    <property type="project" value="UniProtKB-KW"/>
</dbReference>
<dbReference type="InterPro" id="IPR005905">
    <property type="entry name" value="D_ala_D_ala"/>
</dbReference>
<comment type="catalytic activity">
    <reaction evidence="10">
        <text>2 D-alanine + ATP = D-alanyl-D-alanine + ADP + phosphate + H(+)</text>
        <dbReference type="Rhea" id="RHEA:11224"/>
        <dbReference type="ChEBI" id="CHEBI:15378"/>
        <dbReference type="ChEBI" id="CHEBI:30616"/>
        <dbReference type="ChEBI" id="CHEBI:43474"/>
        <dbReference type="ChEBI" id="CHEBI:57416"/>
        <dbReference type="ChEBI" id="CHEBI:57822"/>
        <dbReference type="ChEBI" id="CHEBI:456216"/>
        <dbReference type="EC" id="6.3.2.4"/>
    </reaction>
</comment>
<dbReference type="AlphaFoldDB" id="A0A1F5G9V0"/>
<dbReference type="EMBL" id="MFBD01000022">
    <property type="protein sequence ID" value="OGD88619.1"/>
    <property type="molecule type" value="Genomic_DNA"/>
</dbReference>
<evidence type="ECO:0000256" key="9">
    <source>
        <dbReference type="ARBA" id="ARBA00023316"/>
    </source>
</evidence>
<dbReference type="Pfam" id="PF07478">
    <property type="entry name" value="Dala_Dala_lig_C"/>
    <property type="match status" value="1"/>
</dbReference>
<comment type="similarity">
    <text evidence="2 10">Belongs to the D-alanine--D-alanine ligase family.</text>
</comment>
<comment type="caution">
    <text evidence="15">The sequence shown here is derived from an EMBL/GenBank/DDBJ whole genome shotgun (WGS) entry which is preliminary data.</text>
</comment>
<dbReference type="NCBIfam" id="TIGR01205">
    <property type="entry name" value="D_ala_D_alaTIGR"/>
    <property type="match status" value="1"/>
</dbReference>
<keyword evidence="5 13" id="KW-0547">Nucleotide-binding</keyword>
<dbReference type="HAMAP" id="MF_00047">
    <property type="entry name" value="Dala_Dala_lig"/>
    <property type="match status" value="1"/>
</dbReference>
<dbReference type="InterPro" id="IPR011127">
    <property type="entry name" value="Dala_Dala_lig_N"/>
</dbReference>
<feature type="active site" evidence="11">
    <location>
        <position position="17"/>
    </location>
</feature>
<dbReference type="STRING" id="1797714.A3D04_01045"/>
<dbReference type="GO" id="GO:0005737">
    <property type="term" value="C:cytoplasm"/>
    <property type="evidence" value="ECO:0007669"/>
    <property type="project" value="UniProtKB-SubCell"/>
</dbReference>
<dbReference type="Gene3D" id="3.30.1490.20">
    <property type="entry name" value="ATP-grasp fold, A domain"/>
    <property type="match status" value="1"/>
</dbReference>
<dbReference type="NCBIfam" id="NF002378">
    <property type="entry name" value="PRK01372.1"/>
    <property type="match status" value="1"/>
</dbReference>
<keyword evidence="3 10" id="KW-0963">Cytoplasm</keyword>
<feature type="binding site" evidence="12">
    <location>
        <position position="264"/>
    </location>
    <ligand>
        <name>Mg(2+)</name>
        <dbReference type="ChEBI" id="CHEBI:18420"/>
        <label>1</label>
    </ligand>
</feature>
<gene>
    <name evidence="10" type="primary">ddl</name>
    <name evidence="15" type="ORF">A3D04_01045</name>
</gene>
<dbReference type="Proteomes" id="UP000177369">
    <property type="component" value="Unassembled WGS sequence"/>
</dbReference>
<keyword evidence="8 10" id="KW-0573">Peptidoglycan synthesis</keyword>
<keyword evidence="12" id="KW-0460">Magnesium</keyword>
<comment type="subcellular location">
    <subcellularLocation>
        <location evidence="1 10">Cytoplasm</location>
    </subcellularLocation>
</comment>
<dbReference type="PROSITE" id="PS50975">
    <property type="entry name" value="ATP_GRASP"/>
    <property type="match status" value="1"/>
</dbReference>
<dbReference type="InterPro" id="IPR000291">
    <property type="entry name" value="D-Ala_lig_Van_CS"/>
</dbReference>
<dbReference type="Gene3D" id="3.40.50.20">
    <property type="match status" value="2"/>
</dbReference>
<evidence type="ECO:0000256" key="13">
    <source>
        <dbReference type="PROSITE-ProRule" id="PRU00409"/>
    </source>
</evidence>
<dbReference type="GO" id="GO:0008360">
    <property type="term" value="P:regulation of cell shape"/>
    <property type="evidence" value="ECO:0007669"/>
    <property type="project" value="UniProtKB-KW"/>
</dbReference>
<keyword evidence="9 10" id="KW-0961">Cell wall biogenesis/degradation</keyword>
<dbReference type="PROSITE" id="PS00844">
    <property type="entry name" value="DALA_DALA_LIGASE_2"/>
    <property type="match status" value="1"/>
</dbReference>
<dbReference type="GO" id="GO:0005524">
    <property type="term" value="F:ATP binding"/>
    <property type="evidence" value="ECO:0007669"/>
    <property type="project" value="UniProtKB-UniRule"/>
</dbReference>
<keyword evidence="7 10" id="KW-0133">Cell shape</keyword>
<evidence type="ECO:0000256" key="2">
    <source>
        <dbReference type="ARBA" id="ARBA00010871"/>
    </source>
</evidence>
<sequence>MSKKINVAVLMGGKSAEHDISLITGGEVVKNLDSKKYRALSIVISKDGKLFKFNDKNYPLSQLSAIQCQLFFIAMHGSSGEDGRIQGFLDFLGVAYTGSGVLASALGMDKLYSRKLFTQAGLTVPKTVAVKKGKTIPKLNFDFPVFVKPNNQGSSVGVFKVKNKKELVSALKKSHKYSDQALVEESVDGVEVTSSILGKEKPVALPLVEIVPKTQFFNYKAKYNERFCEEIVPARISKILTKKAKAAAILAYQTIGCQGFGRVDMIIKNNKVYVLEVNTIPGLTAVSLLPKAAKATGISYRQLLNEIISFAHPIV</sequence>
<dbReference type="InterPro" id="IPR011095">
    <property type="entry name" value="Dala_Dala_lig_C"/>
</dbReference>
<dbReference type="Pfam" id="PF01820">
    <property type="entry name" value="Dala_Dala_lig_N"/>
    <property type="match status" value="2"/>
</dbReference>
<feature type="domain" description="ATP-grasp" evidence="14">
    <location>
        <begin position="114"/>
        <end position="309"/>
    </location>
</feature>
<dbReference type="Gene3D" id="3.30.470.20">
    <property type="entry name" value="ATP-grasp fold, B domain"/>
    <property type="match status" value="1"/>
</dbReference>
<evidence type="ECO:0000313" key="16">
    <source>
        <dbReference type="Proteomes" id="UP000177369"/>
    </source>
</evidence>
<evidence type="ECO:0000256" key="12">
    <source>
        <dbReference type="PIRSR" id="PIRSR039102-3"/>
    </source>
</evidence>
<evidence type="ECO:0000256" key="8">
    <source>
        <dbReference type="ARBA" id="ARBA00022984"/>
    </source>
</evidence>
<comment type="function">
    <text evidence="10">Cell wall formation.</text>
</comment>
<dbReference type="SUPFAM" id="SSF56059">
    <property type="entry name" value="Glutathione synthetase ATP-binding domain-like"/>
    <property type="match status" value="1"/>
</dbReference>
<evidence type="ECO:0000256" key="7">
    <source>
        <dbReference type="ARBA" id="ARBA00022960"/>
    </source>
</evidence>
<feature type="binding site" evidence="12">
    <location>
        <position position="276"/>
    </location>
    <ligand>
        <name>Mg(2+)</name>
        <dbReference type="ChEBI" id="CHEBI:18420"/>
        <label>2</label>
    </ligand>
</feature>
<proteinExistence type="inferred from homology"/>
<feature type="active site" evidence="11">
    <location>
        <position position="287"/>
    </location>
</feature>
<comment type="pathway">
    <text evidence="10">Cell wall biogenesis; peptidoglycan biosynthesis.</text>
</comment>
<reference evidence="15 16" key="1">
    <citation type="journal article" date="2016" name="Nat. Commun.">
        <title>Thousands of microbial genomes shed light on interconnected biogeochemical processes in an aquifer system.</title>
        <authorList>
            <person name="Anantharaman K."/>
            <person name="Brown C.T."/>
            <person name="Hug L.A."/>
            <person name="Sharon I."/>
            <person name="Castelle C.J."/>
            <person name="Probst A.J."/>
            <person name="Thomas B.C."/>
            <person name="Singh A."/>
            <person name="Wilkins M.J."/>
            <person name="Karaoz U."/>
            <person name="Brodie E.L."/>
            <person name="Williams K.H."/>
            <person name="Hubbard S.S."/>
            <person name="Banfield J.F."/>
        </authorList>
    </citation>
    <scope>NUCLEOTIDE SEQUENCE [LARGE SCALE GENOMIC DNA]</scope>
</reference>
<dbReference type="UniPathway" id="UPA00219"/>
<dbReference type="GO" id="GO:0009252">
    <property type="term" value="P:peptidoglycan biosynthetic process"/>
    <property type="evidence" value="ECO:0007669"/>
    <property type="project" value="UniProtKB-UniRule"/>
</dbReference>
<evidence type="ECO:0000256" key="11">
    <source>
        <dbReference type="PIRSR" id="PIRSR039102-1"/>
    </source>
</evidence>
<accession>A0A1F5G9V0</accession>
<evidence type="ECO:0000256" key="3">
    <source>
        <dbReference type="ARBA" id="ARBA00022490"/>
    </source>
</evidence>
<evidence type="ECO:0000259" key="14">
    <source>
        <dbReference type="PROSITE" id="PS50975"/>
    </source>
</evidence>
<dbReference type="PANTHER" id="PTHR23132:SF23">
    <property type="entry name" value="D-ALANINE--D-ALANINE LIGASE B"/>
    <property type="match status" value="1"/>
</dbReference>
<comment type="cofactor">
    <cofactor evidence="12">
        <name>Mg(2+)</name>
        <dbReference type="ChEBI" id="CHEBI:18420"/>
    </cofactor>
    <cofactor evidence="12">
        <name>Mn(2+)</name>
        <dbReference type="ChEBI" id="CHEBI:29035"/>
    </cofactor>
    <text evidence="12">Binds 2 magnesium or manganese ions per subunit.</text>
</comment>
<evidence type="ECO:0000256" key="5">
    <source>
        <dbReference type="ARBA" id="ARBA00022741"/>
    </source>
</evidence>
<dbReference type="PANTHER" id="PTHR23132">
    <property type="entry name" value="D-ALANINE--D-ALANINE LIGASE"/>
    <property type="match status" value="1"/>
</dbReference>
<keyword evidence="12" id="KW-0464">Manganese</keyword>
<dbReference type="InterPro" id="IPR013815">
    <property type="entry name" value="ATP_grasp_subdomain_1"/>
</dbReference>